<keyword evidence="1 3" id="KW-0732">Signal</keyword>
<dbReference type="OrthoDB" id="1430376at2759"/>
<dbReference type="EMBL" id="CM035416">
    <property type="protein sequence ID" value="KAH7425732.1"/>
    <property type="molecule type" value="Genomic_DNA"/>
</dbReference>
<dbReference type="InterPro" id="IPR051955">
    <property type="entry name" value="PME_Inhibitor"/>
</dbReference>
<reference evidence="5" key="1">
    <citation type="submission" date="2021-08" db="EMBL/GenBank/DDBJ databases">
        <title>WGS assembly of Ceratopteris richardii.</title>
        <authorList>
            <person name="Marchant D.B."/>
            <person name="Chen G."/>
            <person name="Jenkins J."/>
            <person name="Shu S."/>
            <person name="Leebens-Mack J."/>
            <person name="Grimwood J."/>
            <person name="Schmutz J."/>
            <person name="Soltis P."/>
            <person name="Soltis D."/>
            <person name="Chen Z.-H."/>
        </authorList>
    </citation>
    <scope>NUCLEOTIDE SEQUENCE</scope>
    <source>
        <strain evidence="5">Whitten #5841</strain>
        <tissue evidence="5">Leaf</tissue>
    </source>
</reference>
<dbReference type="GO" id="GO:0004857">
    <property type="term" value="F:enzyme inhibitor activity"/>
    <property type="evidence" value="ECO:0007669"/>
    <property type="project" value="InterPro"/>
</dbReference>
<feature type="compositionally biased region" description="Polar residues" evidence="2">
    <location>
        <begin position="33"/>
        <end position="44"/>
    </location>
</feature>
<protein>
    <recommendedName>
        <fullName evidence="4">Pectinesterase inhibitor domain-containing protein</fullName>
    </recommendedName>
</protein>
<name>A0A8T2TSH5_CERRI</name>
<keyword evidence="6" id="KW-1185">Reference proteome</keyword>
<organism evidence="5 6">
    <name type="scientific">Ceratopteris richardii</name>
    <name type="common">Triangle waterfern</name>
    <dbReference type="NCBI Taxonomy" id="49495"/>
    <lineage>
        <taxon>Eukaryota</taxon>
        <taxon>Viridiplantae</taxon>
        <taxon>Streptophyta</taxon>
        <taxon>Embryophyta</taxon>
        <taxon>Tracheophyta</taxon>
        <taxon>Polypodiopsida</taxon>
        <taxon>Polypodiidae</taxon>
        <taxon>Polypodiales</taxon>
        <taxon>Pteridineae</taxon>
        <taxon>Pteridaceae</taxon>
        <taxon>Parkerioideae</taxon>
        <taxon>Ceratopteris</taxon>
    </lineage>
</organism>
<dbReference type="SUPFAM" id="SSF101148">
    <property type="entry name" value="Plant invertase/pectin methylesterase inhibitor"/>
    <property type="match status" value="1"/>
</dbReference>
<dbReference type="SMART" id="SM00856">
    <property type="entry name" value="PMEI"/>
    <property type="match status" value="1"/>
</dbReference>
<dbReference type="PANTHER" id="PTHR31080:SF296">
    <property type="entry name" value="OS05G0360900 PROTEIN"/>
    <property type="match status" value="1"/>
</dbReference>
<sequence>MAVSRLFLHCLCFILLFGCVSSAPIRRHGRAPSSRQHGASSNSFRGACSKTPDPQMCSRVLAASSAPPSASLDRQISAVSSFALHLTYSSYHLAQHLATIPPPRSAPRTYRGALQDCMELMSDTVDQLKLSISRLSELGNTRGPSYIMRSQLMDAQVSLSASYTYQDTCSGELHDKRMPSVPTAQLRKQVGDTSNAVAVALALADTLHQRIAP</sequence>
<dbReference type="InterPro" id="IPR035513">
    <property type="entry name" value="Invertase/methylesterase_inhib"/>
</dbReference>
<evidence type="ECO:0000313" key="6">
    <source>
        <dbReference type="Proteomes" id="UP000825935"/>
    </source>
</evidence>
<dbReference type="Gene3D" id="1.20.140.40">
    <property type="entry name" value="Invertase/pectin methylesterase inhibitor family protein"/>
    <property type="match status" value="1"/>
</dbReference>
<dbReference type="Pfam" id="PF04043">
    <property type="entry name" value="PMEI"/>
    <property type="match status" value="1"/>
</dbReference>
<dbReference type="NCBIfam" id="TIGR01614">
    <property type="entry name" value="PME_inhib"/>
    <property type="match status" value="1"/>
</dbReference>
<evidence type="ECO:0000259" key="4">
    <source>
        <dbReference type="SMART" id="SM00856"/>
    </source>
</evidence>
<dbReference type="PANTHER" id="PTHR31080">
    <property type="entry name" value="PECTINESTERASE INHIBITOR-LIKE"/>
    <property type="match status" value="1"/>
</dbReference>
<dbReference type="CDD" id="cd15798">
    <property type="entry name" value="PMEI-like_3"/>
    <property type="match status" value="1"/>
</dbReference>
<comment type="caution">
    <text evidence="5">The sequence shown here is derived from an EMBL/GenBank/DDBJ whole genome shotgun (WGS) entry which is preliminary data.</text>
</comment>
<evidence type="ECO:0000256" key="2">
    <source>
        <dbReference type="SAM" id="MobiDB-lite"/>
    </source>
</evidence>
<dbReference type="AlphaFoldDB" id="A0A8T2TSH5"/>
<feature type="signal peptide" evidence="3">
    <location>
        <begin position="1"/>
        <end position="22"/>
    </location>
</feature>
<evidence type="ECO:0000313" key="5">
    <source>
        <dbReference type="EMBL" id="KAH7425732.1"/>
    </source>
</evidence>
<accession>A0A8T2TSH5</accession>
<proteinExistence type="predicted"/>
<feature type="domain" description="Pectinesterase inhibitor" evidence="4">
    <location>
        <begin position="39"/>
        <end position="203"/>
    </location>
</feature>
<dbReference type="OMA" id="TNEDTCA"/>
<dbReference type="InterPro" id="IPR006501">
    <property type="entry name" value="Pectinesterase_inhib_dom"/>
</dbReference>
<evidence type="ECO:0000256" key="3">
    <source>
        <dbReference type="SAM" id="SignalP"/>
    </source>
</evidence>
<feature type="chain" id="PRO_5035860447" description="Pectinesterase inhibitor domain-containing protein" evidence="3">
    <location>
        <begin position="23"/>
        <end position="213"/>
    </location>
</feature>
<dbReference type="Proteomes" id="UP000825935">
    <property type="component" value="Chromosome 11"/>
</dbReference>
<dbReference type="PROSITE" id="PS51257">
    <property type="entry name" value="PROKAR_LIPOPROTEIN"/>
    <property type="match status" value="1"/>
</dbReference>
<feature type="region of interest" description="Disordered" evidence="2">
    <location>
        <begin position="30"/>
        <end position="51"/>
    </location>
</feature>
<evidence type="ECO:0000256" key="1">
    <source>
        <dbReference type="ARBA" id="ARBA00022729"/>
    </source>
</evidence>
<gene>
    <name evidence="5" type="ORF">KP509_11G068800</name>
</gene>